<reference evidence="1" key="1">
    <citation type="journal article" date="2012" name="Nature">
        <title>The tomato genome sequence provides insights into fleshy fruit evolution.</title>
        <authorList>
            <consortium name="Tomato Genome Consortium"/>
        </authorList>
    </citation>
    <scope>NUCLEOTIDE SEQUENCE [LARGE SCALE GENOMIC DNA]</scope>
    <source>
        <strain evidence="1">cv. Heinz 1706</strain>
    </source>
</reference>
<dbReference type="Proteomes" id="UP000004994">
    <property type="component" value="Chromosome 9"/>
</dbReference>
<dbReference type="Gramene" id="Solyc09g015030.1.1">
    <property type="protein sequence ID" value="Solyc09g015030.1.1.1"/>
    <property type="gene ID" value="Solyc09g015030.1"/>
</dbReference>
<name>A0A3Q7HZL7_SOLLC</name>
<evidence type="ECO:0000313" key="1">
    <source>
        <dbReference type="EnsemblPlants" id="Solyc09g015030.1.1.1"/>
    </source>
</evidence>
<accession>A0A3Q7HZL7</accession>
<dbReference type="PaxDb" id="4081-Solyc09g015030.1.1"/>
<organism evidence="1">
    <name type="scientific">Solanum lycopersicum</name>
    <name type="common">Tomato</name>
    <name type="synonym">Lycopersicon esculentum</name>
    <dbReference type="NCBI Taxonomy" id="4081"/>
    <lineage>
        <taxon>Eukaryota</taxon>
        <taxon>Viridiplantae</taxon>
        <taxon>Streptophyta</taxon>
        <taxon>Embryophyta</taxon>
        <taxon>Tracheophyta</taxon>
        <taxon>Spermatophyta</taxon>
        <taxon>Magnoliopsida</taxon>
        <taxon>eudicotyledons</taxon>
        <taxon>Gunneridae</taxon>
        <taxon>Pentapetalae</taxon>
        <taxon>asterids</taxon>
        <taxon>lamiids</taxon>
        <taxon>Solanales</taxon>
        <taxon>Solanaceae</taxon>
        <taxon>Solanoideae</taxon>
        <taxon>Solaneae</taxon>
        <taxon>Solanum</taxon>
        <taxon>Solanum subgen. Lycopersicon</taxon>
    </lineage>
</organism>
<protein>
    <submittedName>
        <fullName evidence="1">Uncharacterized protein</fullName>
    </submittedName>
</protein>
<dbReference type="EnsemblPlants" id="Solyc09g015030.1.1">
    <property type="protein sequence ID" value="Solyc09g015030.1.1.1"/>
    <property type="gene ID" value="Solyc09g015030.1"/>
</dbReference>
<reference evidence="1" key="2">
    <citation type="submission" date="2019-01" db="UniProtKB">
        <authorList>
            <consortium name="EnsemblPlants"/>
        </authorList>
    </citation>
    <scope>IDENTIFICATION</scope>
    <source>
        <strain evidence="1">cv. Heinz 1706</strain>
    </source>
</reference>
<dbReference type="InParanoid" id="A0A3Q7HZL7"/>
<proteinExistence type="predicted"/>
<sequence>MGWVWSFGTVHQSLEHLIGAHERILNLARESRVLDGRRRKEEVRRSSMLLLPVRWGGSCWPKIMEKTERYEQ</sequence>
<keyword evidence="2" id="KW-1185">Reference proteome</keyword>
<evidence type="ECO:0000313" key="2">
    <source>
        <dbReference type="Proteomes" id="UP000004994"/>
    </source>
</evidence>
<dbReference type="AlphaFoldDB" id="A0A3Q7HZL7"/>